<dbReference type="PROSITE" id="PS51664">
    <property type="entry name" value="YCAO"/>
    <property type="match status" value="1"/>
</dbReference>
<accession>A0ABQ2XJ47</accession>
<dbReference type="EMBL" id="BMWC01000009">
    <property type="protein sequence ID" value="GGX18946.1"/>
    <property type="molecule type" value="Genomic_DNA"/>
</dbReference>
<dbReference type="Proteomes" id="UP000617743">
    <property type="component" value="Unassembled WGS sequence"/>
</dbReference>
<sequence length="427" mass="45659">MLPHSAPSAVNCQRGEREADLETALRHGSAAVAELGLTARLEPLPRERPGAWWCTLERDGVPVPQGYGAGKGEEPAARVGAVFEALEHHLCGTLPPPAQLVLRRPRQLAEGPLGGEAVMTALADGPDLPLACLPYRPLGDGDPTDVPLFYNVPGYISASAHRRGALGDHYPYEAAGRYSMNNGWAAGATVTDALVHALNEINERDAMSLLLARQFLTPRPAPLRVVDPNTLPADLAALHQDAEDRVAGPVSLLEMTTDLSIPAYWAYTPAPPAAAARLRGAGSSLSAHYAAERALSELVQIHSVLTARPGTVRRPKACTEKYPALHRCHLADFSTRLSSARTVPFTDTPSPATPAEHLTRLLERFRACGMAAWAREHHVTGHLAVVNVLVPGAERFVLVTDGTPVLPGRRALNARGTGRPCADRRTT</sequence>
<dbReference type="InterPro" id="IPR003776">
    <property type="entry name" value="YcaO-like_dom"/>
</dbReference>
<comment type="caution">
    <text evidence="2">The sequence shown here is derived from an EMBL/GenBank/DDBJ whole genome shotgun (WGS) entry which is preliminary data.</text>
</comment>
<organism evidence="2 3">
    <name type="scientific">Streptomyces lomondensis</name>
    <dbReference type="NCBI Taxonomy" id="68229"/>
    <lineage>
        <taxon>Bacteria</taxon>
        <taxon>Bacillati</taxon>
        <taxon>Actinomycetota</taxon>
        <taxon>Actinomycetes</taxon>
        <taxon>Kitasatosporales</taxon>
        <taxon>Streptomycetaceae</taxon>
        <taxon>Streptomyces</taxon>
    </lineage>
</organism>
<dbReference type="PANTHER" id="PTHR37809">
    <property type="entry name" value="RIBOSOMAL PROTEIN S12 METHYLTHIOTRANSFERASE ACCESSORY FACTOR YCAO"/>
    <property type="match status" value="1"/>
</dbReference>
<evidence type="ECO:0000313" key="2">
    <source>
        <dbReference type="EMBL" id="GGX18946.1"/>
    </source>
</evidence>
<dbReference type="RefSeq" id="WP_190053074.1">
    <property type="nucleotide sequence ID" value="NZ_BMWC01000009.1"/>
</dbReference>
<reference evidence="3" key="1">
    <citation type="journal article" date="2019" name="Int. J. Syst. Evol. Microbiol.">
        <title>The Global Catalogue of Microorganisms (GCM) 10K type strain sequencing project: providing services to taxonomists for standard genome sequencing and annotation.</title>
        <authorList>
            <consortium name="The Broad Institute Genomics Platform"/>
            <consortium name="The Broad Institute Genome Sequencing Center for Infectious Disease"/>
            <person name="Wu L."/>
            <person name="Ma J."/>
        </authorList>
    </citation>
    <scope>NUCLEOTIDE SEQUENCE [LARGE SCALE GENOMIC DNA]</scope>
    <source>
        <strain evidence="3">JCM 4866</strain>
    </source>
</reference>
<evidence type="ECO:0000313" key="3">
    <source>
        <dbReference type="Proteomes" id="UP000617743"/>
    </source>
</evidence>
<proteinExistence type="predicted"/>
<evidence type="ECO:0000259" key="1">
    <source>
        <dbReference type="PROSITE" id="PS51664"/>
    </source>
</evidence>
<feature type="domain" description="YcaO" evidence="1">
    <location>
        <begin position="68"/>
        <end position="427"/>
    </location>
</feature>
<name>A0ABQ2XJ47_9ACTN</name>
<dbReference type="Pfam" id="PF02624">
    <property type="entry name" value="YcaO"/>
    <property type="match status" value="1"/>
</dbReference>
<protein>
    <recommendedName>
        <fullName evidence="1">YcaO domain-containing protein</fullName>
    </recommendedName>
</protein>
<dbReference type="PANTHER" id="PTHR37809:SF1">
    <property type="entry name" value="RIBOSOMAL PROTEIN S12 METHYLTHIOTRANSFERASE ACCESSORY FACTOR YCAO"/>
    <property type="match status" value="1"/>
</dbReference>
<gene>
    <name evidence="2" type="ORF">GCM10010383_56200</name>
</gene>
<keyword evidence="3" id="KW-1185">Reference proteome</keyword>
<dbReference type="Gene3D" id="3.30.1330.230">
    <property type="match status" value="1"/>
</dbReference>